<dbReference type="GO" id="GO:1904680">
    <property type="term" value="F:peptide transmembrane transporter activity"/>
    <property type="evidence" value="ECO:0007669"/>
    <property type="project" value="TreeGrafter"/>
</dbReference>
<dbReference type="InterPro" id="IPR000914">
    <property type="entry name" value="SBP_5_dom"/>
</dbReference>
<dbReference type="Gene3D" id="3.90.76.10">
    <property type="entry name" value="Dipeptide-binding Protein, Domain 1"/>
    <property type="match status" value="1"/>
</dbReference>
<keyword evidence="3" id="KW-0813">Transport</keyword>
<reference evidence="7" key="1">
    <citation type="journal article" date="2014" name="Int. J. Syst. Evol. Microbiol.">
        <title>Complete genome sequence of Corynebacterium casei LMG S-19264T (=DSM 44701T), isolated from a smear-ripened cheese.</title>
        <authorList>
            <consortium name="US DOE Joint Genome Institute (JGI-PGF)"/>
            <person name="Walter F."/>
            <person name="Albersmeier A."/>
            <person name="Kalinowski J."/>
            <person name="Ruckert C."/>
        </authorList>
    </citation>
    <scope>NUCLEOTIDE SEQUENCE</scope>
    <source>
        <strain evidence="7">KCTC 42249</strain>
    </source>
</reference>
<dbReference type="PANTHER" id="PTHR30290">
    <property type="entry name" value="PERIPLASMIC BINDING COMPONENT OF ABC TRANSPORTER"/>
    <property type="match status" value="1"/>
</dbReference>
<dbReference type="Proteomes" id="UP000630142">
    <property type="component" value="Unassembled WGS sequence"/>
</dbReference>
<dbReference type="GO" id="GO:0043190">
    <property type="term" value="C:ATP-binding cassette (ABC) transporter complex"/>
    <property type="evidence" value="ECO:0007669"/>
    <property type="project" value="InterPro"/>
</dbReference>
<evidence type="ECO:0000256" key="2">
    <source>
        <dbReference type="ARBA" id="ARBA00005695"/>
    </source>
</evidence>
<evidence type="ECO:0000313" key="7">
    <source>
        <dbReference type="EMBL" id="GHD12942.1"/>
    </source>
</evidence>
<feature type="signal peptide" evidence="5">
    <location>
        <begin position="1"/>
        <end position="25"/>
    </location>
</feature>
<dbReference type="PANTHER" id="PTHR30290:SF10">
    <property type="entry name" value="PERIPLASMIC OLIGOPEPTIDE-BINDING PROTEIN-RELATED"/>
    <property type="match status" value="1"/>
</dbReference>
<dbReference type="CDD" id="cd08504">
    <property type="entry name" value="PBP2_OppA"/>
    <property type="match status" value="1"/>
</dbReference>
<dbReference type="Pfam" id="PF00496">
    <property type="entry name" value="SBP_bac_5"/>
    <property type="match status" value="1"/>
</dbReference>
<comment type="caution">
    <text evidence="7">The sequence shown here is derived from an EMBL/GenBank/DDBJ whole genome shotgun (WGS) entry which is preliminary data.</text>
</comment>
<dbReference type="InterPro" id="IPR030678">
    <property type="entry name" value="Peptide/Ni-bd"/>
</dbReference>
<proteinExistence type="inferred from homology"/>
<comment type="subcellular location">
    <subcellularLocation>
        <location evidence="1">Periplasm</location>
    </subcellularLocation>
</comment>
<evidence type="ECO:0000256" key="1">
    <source>
        <dbReference type="ARBA" id="ARBA00004418"/>
    </source>
</evidence>
<keyword evidence="8" id="KW-1185">Reference proteome</keyword>
<name>A0A8J3DPR3_9HYPH</name>
<organism evidence="7 8">
    <name type="scientific">Tianweitania populi</name>
    <dbReference type="NCBI Taxonomy" id="1607949"/>
    <lineage>
        <taxon>Bacteria</taxon>
        <taxon>Pseudomonadati</taxon>
        <taxon>Pseudomonadota</taxon>
        <taxon>Alphaproteobacteria</taxon>
        <taxon>Hyphomicrobiales</taxon>
        <taxon>Phyllobacteriaceae</taxon>
        <taxon>Tianweitania</taxon>
    </lineage>
</organism>
<dbReference type="GO" id="GO:0030288">
    <property type="term" value="C:outer membrane-bounded periplasmic space"/>
    <property type="evidence" value="ECO:0007669"/>
    <property type="project" value="TreeGrafter"/>
</dbReference>
<evidence type="ECO:0000256" key="3">
    <source>
        <dbReference type="ARBA" id="ARBA00022448"/>
    </source>
</evidence>
<sequence>MMKSLLSATCLATVLLTAAPMLATAQAEVVYNRGNDTDPTTLDHHKTSTIPEANLMRDLYEGLVVPNAKAEVVPGVAESWEISQDGLTYTFKLRNDAKWSNGDPVTAGDFVFAYQRIQDPKTAAPYANMLYPIVNAEAINKGEKQAADLGAKAIDDHTLEIKLNAPTPYFLQLLTHQASFPLHQKSVEQFGDQYTRPGNMVSNGAYMLEAFTPNDKIVMRKNPNFHDAANVKIDVVNYIPFEERATCLRRFEAGEVLSCSDIDNAQMDYMKEKLGDQLHIAPYLGSYYLPVKVKKEKLADPRVRQALSMAIDRDFLAKEIWRESMLPGYSIVPPGIDNYPDPVFLPYKDKDILDREDEAKKLLEEAGVKEGSLTVELRHNTGENHKNTMTAVADMLKNIGVNATIVEMEGTGYFDYMKNDGDFDLTRAGWIGDYSDPQNFLFLFESANLGFNYPRWSNADYDKLMAEAATTTDLAARSKILRQAEELFLKEVPAIPILYYSSTALVSPKLKGWEDNIMNQHATRWLSVEN</sequence>
<evidence type="ECO:0000256" key="5">
    <source>
        <dbReference type="SAM" id="SignalP"/>
    </source>
</evidence>
<dbReference type="GO" id="GO:0015833">
    <property type="term" value="P:peptide transport"/>
    <property type="evidence" value="ECO:0007669"/>
    <property type="project" value="TreeGrafter"/>
</dbReference>
<dbReference type="EMBL" id="BMZQ01000001">
    <property type="protein sequence ID" value="GHD12942.1"/>
    <property type="molecule type" value="Genomic_DNA"/>
</dbReference>
<dbReference type="RefSeq" id="WP_189503076.1">
    <property type="nucleotide sequence ID" value="NZ_BMZQ01000001.1"/>
</dbReference>
<evidence type="ECO:0000313" key="8">
    <source>
        <dbReference type="Proteomes" id="UP000630142"/>
    </source>
</evidence>
<dbReference type="AlphaFoldDB" id="A0A8J3DPR3"/>
<accession>A0A8J3DPR3</accession>
<keyword evidence="4 5" id="KW-0732">Signal</keyword>
<feature type="chain" id="PRO_5035250671" evidence="5">
    <location>
        <begin position="26"/>
        <end position="530"/>
    </location>
</feature>
<dbReference type="InterPro" id="IPR039424">
    <property type="entry name" value="SBP_5"/>
</dbReference>
<evidence type="ECO:0000259" key="6">
    <source>
        <dbReference type="Pfam" id="PF00496"/>
    </source>
</evidence>
<comment type="similarity">
    <text evidence="2">Belongs to the bacterial solute-binding protein 5 family.</text>
</comment>
<reference evidence="7" key="2">
    <citation type="submission" date="2020-09" db="EMBL/GenBank/DDBJ databases">
        <authorList>
            <person name="Sun Q."/>
            <person name="Kim S."/>
        </authorList>
    </citation>
    <scope>NUCLEOTIDE SEQUENCE</scope>
    <source>
        <strain evidence="7">KCTC 42249</strain>
    </source>
</reference>
<evidence type="ECO:0000256" key="4">
    <source>
        <dbReference type="ARBA" id="ARBA00022729"/>
    </source>
</evidence>
<dbReference type="SUPFAM" id="SSF53850">
    <property type="entry name" value="Periplasmic binding protein-like II"/>
    <property type="match status" value="1"/>
</dbReference>
<dbReference type="Gene3D" id="3.10.105.10">
    <property type="entry name" value="Dipeptide-binding Protein, Domain 3"/>
    <property type="match status" value="1"/>
</dbReference>
<dbReference type="PIRSF" id="PIRSF002741">
    <property type="entry name" value="MppA"/>
    <property type="match status" value="1"/>
</dbReference>
<feature type="domain" description="Solute-binding protein family 5" evidence="6">
    <location>
        <begin position="71"/>
        <end position="446"/>
    </location>
</feature>
<gene>
    <name evidence="7" type="primary">OppA</name>
    <name evidence="7" type="ORF">GCM10016234_17900</name>
</gene>
<dbReference type="Gene3D" id="3.40.190.10">
    <property type="entry name" value="Periplasmic binding protein-like II"/>
    <property type="match status" value="1"/>
</dbReference>
<protein>
    <submittedName>
        <fullName evidence="7">ABC transporter substrate-binding protein</fullName>
    </submittedName>
</protein>
<dbReference type="FunFam" id="3.90.76.10:FF:000001">
    <property type="entry name" value="Oligopeptide ABC transporter substrate-binding protein"/>
    <property type="match status" value="1"/>
</dbReference>